<sequence>MLTHHEEDPLVELDIQGTTSIIVSNTSHWPTVLKRGPTIDVSLASAVRTRRGAGSSKQTISVQMWLSRVLRDALEGRSEVDHTLLLTDACVSVQIIFAGDPARVFHAIVTPQAALQKTLRDVLEEAVLPFFISCENSCNSGRTR</sequence>
<evidence type="ECO:0000313" key="1">
    <source>
        <dbReference type="EMBL" id="CUG88307.1"/>
    </source>
</evidence>
<gene>
    <name evidence="1" type="ORF">BSAL_14850</name>
</gene>
<proteinExistence type="predicted"/>
<dbReference type="VEuPathDB" id="TriTrypDB:BSAL_14850"/>
<protein>
    <submittedName>
        <fullName evidence="1">Uncharacterized protein</fullName>
    </submittedName>
</protein>
<dbReference type="AlphaFoldDB" id="A0A0S4JDS3"/>
<evidence type="ECO:0000313" key="2">
    <source>
        <dbReference type="Proteomes" id="UP000051952"/>
    </source>
</evidence>
<reference evidence="2" key="1">
    <citation type="submission" date="2015-09" db="EMBL/GenBank/DDBJ databases">
        <authorList>
            <consortium name="Pathogen Informatics"/>
        </authorList>
    </citation>
    <scope>NUCLEOTIDE SEQUENCE [LARGE SCALE GENOMIC DNA]</scope>
    <source>
        <strain evidence="2">Lake Konstanz</strain>
    </source>
</reference>
<keyword evidence="2" id="KW-1185">Reference proteome</keyword>
<dbReference type="Proteomes" id="UP000051952">
    <property type="component" value="Unassembled WGS sequence"/>
</dbReference>
<dbReference type="EMBL" id="CYKH01001630">
    <property type="protein sequence ID" value="CUG88307.1"/>
    <property type="molecule type" value="Genomic_DNA"/>
</dbReference>
<name>A0A0S4JDS3_BODSA</name>
<accession>A0A0S4JDS3</accession>
<organism evidence="1 2">
    <name type="scientific">Bodo saltans</name>
    <name type="common">Flagellated protozoan</name>
    <dbReference type="NCBI Taxonomy" id="75058"/>
    <lineage>
        <taxon>Eukaryota</taxon>
        <taxon>Discoba</taxon>
        <taxon>Euglenozoa</taxon>
        <taxon>Kinetoplastea</taxon>
        <taxon>Metakinetoplastina</taxon>
        <taxon>Eubodonida</taxon>
        <taxon>Bodonidae</taxon>
        <taxon>Bodo</taxon>
    </lineage>
</organism>